<keyword evidence="4" id="KW-0769">Symport</keyword>
<dbReference type="Proteomes" id="UP001497382">
    <property type="component" value="Unassembled WGS sequence"/>
</dbReference>
<dbReference type="FunFam" id="1.20.1250.20:FF:000003">
    <property type="entry name" value="Solute carrier family 17 member 3"/>
    <property type="match status" value="1"/>
</dbReference>
<dbReference type="PANTHER" id="PTHR11662:SF399">
    <property type="entry name" value="FI19708P1-RELATED"/>
    <property type="match status" value="1"/>
</dbReference>
<evidence type="ECO:0000313" key="9">
    <source>
        <dbReference type="EMBL" id="CAL1287799.1"/>
    </source>
</evidence>
<evidence type="ECO:0000256" key="8">
    <source>
        <dbReference type="SAM" id="Phobius"/>
    </source>
</evidence>
<feature type="transmembrane region" description="Helical" evidence="8">
    <location>
        <begin position="20"/>
        <end position="39"/>
    </location>
</feature>
<feature type="transmembrane region" description="Helical" evidence="8">
    <location>
        <begin position="51"/>
        <end position="69"/>
    </location>
</feature>
<dbReference type="Gene3D" id="1.20.1250.20">
    <property type="entry name" value="MFS general substrate transporter like domains"/>
    <property type="match status" value="1"/>
</dbReference>
<comment type="subcellular location">
    <subcellularLocation>
        <location evidence="1">Membrane</location>
        <topology evidence="1">Multi-pass membrane protein</topology>
    </subcellularLocation>
</comment>
<dbReference type="PANTHER" id="PTHR11662">
    <property type="entry name" value="SOLUTE CARRIER FAMILY 17"/>
    <property type="match status" value="1"/>
</dbReference>
<sequence>MGTILNIPIKENGILSSGPFVTQAFTGFFACWLAFWLTRNKSLKISTLRKGANSLSCFIFTLGTAGIYFSGCDTMWNEICLFIATASVGFGFAGSLITAVDMSPTYCGVLMGFASTLGSFSGFAIPLTAGALTKHEQTLDQWGKMFLTTAGVGAGSGIIFHILGSTDIQPWDQSSSKDVNLNSFEKPQEKALPNELEKT</sequence>
<keyword evidence="2" id="KW-0813">Transport</keyword>
<feature type="transmembrane region" description="Helical" evidence="8">
    <location>
        <begin position="145"/>
        <end position="164"/>
    </location>
</feature>
<reference evidence="9 10" key="1">
    <citation type="submission" date="2024-04" db="EMBL/GenBank/DDBJ databases">
        <authorList>
            <person name="Rising A."/>
            <person name="Reimegard J."/>
            <person name="Sonavane S."/>
            <person name="Akerstrom W."/>
            <person name="Nylinder S."/>
            <person name="Hedman E."/>
            <person name="Kallberg Y."/>
        </authorList>
    </citation>
    <scope>NUCLEOTIDE SEQUENCE [LARGE SCALE GENOMIC DNA]</scope>
</reference>
<evidence type="ECO:0000313" key="10">
    <source>
        <dbReference type="Proteomes" id="UP001497382"/>
    </source>
</evidence>
<evidence type="ECO:0000256" key="4">
    <source>
        <dbReference type="ARBA" id="ARBA00022847"/>
    </source>
</evidence>
<dbReference type="GO" id="GO:0015293">
    <property type="term" value="F:symporter activity"/>
    <property type="evidence" value="ECO:0007669"/>
    <property type="project" value="UniProtKB-KW"/>
</dbReference>
<evidence type="ECO:0000256" key="5">
    <source>
        <dbReference type="ARBA" id="ARBA00022989"/>
    </source>
</evidence>
<protein>
    <submittedName>
        <fullName evidence="9">Uncharacterized protein</fullName>
    </submittedName>
</protein>
<evidence type="ECO:0000256" key="3">
    <source>
        <dbReference type="ARBA" id="ARBA00022692"/>
    </source>
</evidence>
<organism evidence="9 10">
    <name type="scientific">Larinioides sclopetarius</name>
    <dbReference type="NCBI Taxonomy" id="280406"/>
    <lineage>
        <taxon>Eukaryota</taxon>
        <taxon>Metazoa</taxon>
        <taxon>Ecdysozoa</taxon>
        <taxon>Arthropoda</taxon>
        <taxon>Chelicerata</taxon>
        <taxon>Arachnida</taxon>
        <taxon>Araneae</taxon>
        <taxon>Araneomorphae</taxon>
        <taxon>Entelegynae</taxon>
        <taxon>Araneoidea</taxon>
        <taxon>Araneidae</taxon>
        <taxon>Larinioides</taxon>
    </lineage>
</organism>
<accession>A0AAV2AVP4</accession>
<dbReference type="GO" id="GO:0006820">
    <property type="term" value="P:monoatomic anion transport"/>
    <property type="evidence" value="ECO:0007669"/>
    <property type="project" value="TreeGrafter"/>
</dbReference>
<comment type="caution">
    <text evidence="9">The sequence shown here is derived from an EMBL/GenBank/DDBJ whole genome shotgun (WGS) entry which is preliminary data.</text>
</comment>
<name>A0AAV2AVP4_9ARAC</name>
<dbReference type="InterPro" id="IPR050382">
    <property type="entry name" value="MFS_Na/Anion_cotransporter"/>
</dbReference>
<dbReference type="GO" id="GO:0016020">
    <property type="term" value="C:membrane"/>
    <property type="evidence" value="ECO:0007669"/>
    <property type="project" value="UniProtKB-SubCell"/>
</dbReference>
<gene>
    <name evidence="9" type="ORF">LARSCL_LOCUS15017</name>
</gene>
<evidence type="ECO:0000256" key="6">
    <source>
        <dbReference type="ARBA" id="ARBA00023136"/>
    </source>
</evidence>
<evidence type="ECO:0000256" key="7">
    <source>
        <dbReference type="SAM" id="MobiDB-lite"/>
    </source>
</evidence>
<keyword evidence="10" id="KW-1185">Reference proteome</keyword>
<dbReference type="AlphaFoldDB" id="A0AAV2AVP4"/>
<feature type="region of interest" description="Disordered" evidence="7">
    <location>
        <begin position="178"/>
        <end position="199"/>
    </location>
</feature>
<keyword evidence="5 8" id="KW-1133">Transmembrane helix</keyword>
<feature type="transmembrane region" description="Helical" evidence="8">
    <location>
        <begin position="75"/>
        <end position="99"/>
    </location>
</feature>
<proteinExistence type="predicted"/>
<evidence type="ECO:0000256" key="2">
    <source>
        <dbReference type="ARBA" id="ARBA00022448"/>
    </source>
</evidence>
<keyword evidence="3 8" id="KW-0812">Transmembrane</keyword>
<dbReference type="InterPro" id="IPR036259">
    <property type="entry name" value="MFS_trans_sf"/>
</dbReference>
<evidence type="ECO:0000256" key="1">
    <source>
        <dbReference type="ARBA" id="ARBA00004141"/>
    </source>
</evidence>
<dbReference type="EMBL" id="CAXIEN010000221">
    <property type="protein sequence ID" value="CAL1287799.1"/>
    <property type="molecule type" value="Genomic_DNA"/>
</dbReference>
<feature type="transmembrane region" description="Helical" evidence="8">
    <location>
        <begin position="106"/>
        <end position="125"/>
    </location>
</feature>
<dbReference type="SUPFAM" id="SSF103473">
    <property type="entry name" value="MFS general substrate transporter"/>
    <property type="match status" value="1"/>
</dbReference>
<keyword evidence="6 8" id="KW-0472">Membrane</keyword>